<sequence length="158" mass="18327">MTPQQESAQEKLERSNRLSLILRKSRVLKSIRGSIPECDKAKDYLKAIEEQFVSFDKALANTLMKRLSGIKYNRAKGVREHIMEMRNIAAQLKALNLSEEMRIMLPHCILELLSSFPVIVVTPTNFNIRNLTDMLGIMNVHAAIRYMEHVVYSRKPRW</sequence>
<dbReference type="AlphaFoldDB" id="A0A6P5EZV4"/>
<reference evidence="1" key="1">
    <citation type="journal article" date="2015" name="Nat. Genet.">
        <title>The pineapple genome and the evolution of CAM photosynthesis.</title>
        <authorList>
            <person name="Ming R."/>
            <person name="VanBuren R."/>
            <person name="Wai C.M."/>
            <person name="Tang H."/>
            <person name="Schatz M.C."/>
            <person name="Bowers J.E."/>
            <person name="Lyons E."/>
            <person name="Wang M.L."/>
            <person name="Chen J."/>
            <person name="Biggers E."/>
            <person name="Zhang J."/>
            <person name="Huang L."/>
            <person name="Zhang L."/>
            <person name="Miao W."/>
            <person name="Zhang J."/>
            <person name="Ye Z."/>
            <person name="Miao C."/>
            <person name="Lin Z."/>
            <person name="Wang H."/>
            <person name="Zhou H."/>
            <person name="Yim W.C."/>
            <person name="Priest H.D."/>
            <person name="Zheng C."/>
            <person name="Woodhouse M."/>
            <person name="Edger P.P."/>
            <person name="Guyot R."/>
            <person name="Guo H.B."/>
            <person name="Guo H."/>
            <person name="Zheng G."/>
            <person name="Singh R."/>
            <person name="Sharma A."/>
            <person name="Min X."/>
            <person name="Zheng Y."/>
            <person name="Lee H."/>
            <person name="Gurtowski J."/>
            <person name="Sedlazeck F.J."/>
            <person name="Harkess A."/>
            <person name="McKain M.R."/>
            <person name="Liao Z."/>
            <person name="Fang J."/>
            <person name="Liu J."/>
            <person name="Zhang X."/>
            <person name="Zhang Q."/>
            <person name="Hu W."/>
            <person name="Qin Y."/>
            <person name="Wang K."/>
            <person name="Chen L.Y."/>
            <person name="Shirley N."/>
            <person name="Lin Y.R."/>
            <person name="Liu L.Y."/>
            <person name="Hernandez A.G."/>
            <person name="Wright C.L."/>
            <person name="Bulone V."/>
            <person name="Tuskan G.A."/>
            <person name="Heath K."/>
            <person name="Zee F."/>
            <person name="Moore P.H."/>
            <person name="Sunkar R."/>
            <person name="Leebens-Mack J.H."/>
            <person name="Mockler T."/>
            <person name="Bennetzen J.L."/>
            <person name="Freeling M."/>
            <person name="Sankoff D."/>
            <person name="Paterson A.H."/>
            <person name="Zhu X."/>
            <person name="Yang X."/>
            <person name="Smith J.A."/>
            <person name="Cushman J.C."/>
            <person name="Paull R.E."/>
            <person name="Yu Q."/>
        </authorList>
    </citation>
    <scope>NUCLEOTIDE SEQUENCE [LARGE SCALE GENOMIC DNA]</scope>
    <source>
        <strain evidence="1">cv. F153</strain>
    </source>
</reference>
<protein>
    <submittedName>
        <fullName evidence="2">Uncharacterized protein LOC109709077</fullName>
    </submittedName>
</protein>
<accession>A0A6P5EZV4</accession>
<keyword evidence="1" id="KW-1185">Reference proteome</keyword>
<dbReference type="GeneID" id="109709077"/>
<gene>
    <name evidence="2" type="primary">LOC109709077</name>
</gene>
<organism evidence="1 2">
    <name type="scientific">Ananas comosus</name>
    <name type="common">Pineapple</name>
    <name type="synonym">Ananas ananas</name>
    <dbReference type="NCBI Taxonomy" id="4615"/>
    <lineage>
        <taxon>Eukaryota</taxon>
        <taxon>Viridiplantae</taxon>
        <taxon>Streptophyta</taxon>
        <taxon>Embryophyta</taxon>
        <taxon>Tracheophyta</taxon>
        <taxon>Spermatophyta</taxon>
        <taxon>Magnoliopsida</taxon>
        <taxon>Liliopsida</taxon>
        <taxon>Poales</taxon>
        <taxon>Bromeliaceae</taxon>
        <taxon>Bromelioideae</taxon>
        <taxon>Ananas</taxon>
    </lineage>
</organism>
<proteinExistence type="predicted"/>
<dbReference type="RefSeq" id="XP_020086738.1">
    <property type="nucleotide sequence ID" value="XM_020231149.1"/>
</dbReference>
<dbReference type="Proteomes" id="UP000515123">
    <property type="component" value="Linkage group 4"/>
</dbReference>
<evidence type="ECO:0000313" key="1">
    <source>
        <dbReference type="Proteomes" id="UP000515123"/>
    </source>
</evidence>
<evidence type="ECO:0000313" key="2">
    <source>
        <dbReference type="RefSeq" id="XP_020086738.1"/>
    </source>
</evidence>
<reference evidence="2" key="2">
    <citation type="submission" date="2025-08" db="UniProtKB">
        <authorList>
            <consortium name="RefSeq"/>
        </authorList>
    </citation>
    <scope>IDENTIFICATION</scope>
    <source>
        <tissue evidence="2">Leaf</tissue>
    </source>
</reference>
<dbReference type="OrthoDB" id="682681at2759"/>
<name>A0A6P5EZV4_ANACO</name>